<evidence type="ECO:0000256" key="1">
    <source>
        <dbReference type="ARBA" id="ARBA00000123"/>
    </source>
</evidence>
<organism evidence="12 13">
    <name type="scientific">Ligilactobacillus ruminis DSM 20403 = NBRC 102161</name>
    <dbReference type="NCBI Taxonomy" id="1423798"/>
    <lineage>
        <taxon>Bacteria</taxon>
        <taxon>Bacillati</taxon>
        <taxon>Bacillota</taxon>
        <taxon>Bacilli</taxon>
        <taxon>Lactobacillales</taxon>
        <taxon>Lactobacillaceae</taxon>
        <taxon>Ligilactobacillus</taxon>
    </lineage>
</organism>
<dbReference type="Proteomes" id="UP000182635">
    <property type="component" value="Unassembled WGS sequence"/>
</dbReference>
<keyword evidence="9" id="KW-0963">Cytoplasm</keyword>
<keyword evidence="5 9" id="KW-0031">Aminopeptidase</keyword>
<dbReference type="Pfam" id="PF08530">
    <property type="entry name" value="PepX_C"/>
    <property type="match status" value="1"/>
</dbReference>
<name>A0A1I2S303_9LACO</name>
<evidence type="ECO:0000256" key="5">
    <source>
        <dbReference type="ARBA" id="ARBA00022438"/>
    </source>
</evidence>
<feature type="domain" description="X-Prolyl dipeptidyl aminopeptidase PepX N-terminal" evidence="11">
    <location>
        <begin position="1"/>
        <end position="154"/>
    </location>
</feature>
<dbReference type="GO" id="GO:0008236">
    <property type="term" value="F:serine-type peptidase activity"/>
    <property type="evidence" value="ECO:0007669"/>
    <property type="project" value="UniProtKB-KW"/>
</dbReference>
<keyword evidence="7 9" id="KW-0378">Hydrolase</keyword>
<dbReference type="Gene3D" id="2.60.120.260">
    <property type="entry name" value="Galactose-binding domain-like"/>
    <property type="match status" value="1"/>
</dbReference>
<dbReference type="SUPFAM" id="SSF53474">
    <property type="entry name" value="alpha/beta-Hydrolases"/>
    <property type="match status" value="1"/>
</dbReference>
<dbReference type="EMBL" id="FOPI01000022">
    <property type="protein sequence ID" value="SFG45197.1"/>
    <property type="molecule type" value="Genomic_DNA"/>
</dbReference>
<feature type="active site" description="Charge relay system" evidence="9">
    <location>
        <position position="523"/>
    </location>
</feature>
<keyword evidence="6 9" id="KW-0645">Protease</keyword>
<evidence type="ECO:0000256" key="3">
    <source>
        <dbReference type="ARBA" id="ARBA00010819"/>
    </source>
</evidence>
<comment type="similarity">
    <text evidence="3 9">Belongs to the peptidase S15 family.</text>
</comment>
<evidence type="ECO:0000259" key="11">
    <source>
        <dbReference type="SMART" id="SM00940"/>
    </source>
</evidence>
<sequence>MKINQFAHAPAAFETKLEELSKLRFIKADAQQEDLNLLWKNLLLKCFPQAKCLAQKHEKLASLAATKTESVPEFIEKKTVNLTVFYAVAMQLLQFEPDTEFDIDNPLKSMDELGVFHADKLEDSTDLISAFYDLLATHGKNGQTLLDHLGNLGFFLDFYDLPVSEKPVFFNGKAQPVFDTTKLIFEVVYVESDLDTDHDGKADLLKAEIIRPKDTEEGLKVPALYTASPYNQGTNDATVEAMTHNVNVKLTRKTPDSLTYDEIKYTAKPKTEIKKQTVNGTVKSANETFPREFSYTLNDYMLARGFAAVYAAGIGTMDSDGFRTCGSKEETESTTAIIEWLAGNRKAFIDKTSGIEIKAWWCNKHVAMTGKSYLGTLATAAATTGVEGLSTIISEAAISNWYDYYRDGGLVVAPDGFPGEDADVLAEDCFSRRKQSGDFLHVKKDWENHLAKITRGQDRTTGSYNTFWDARNYLKDVQNIKCDVVMVHGLNDWNVKPRNVYNLYNALQKLPVVSKLVLHQGQHIYVNNFQSLDFTDMMNLWLSHKLYGLENGAEKLLPNVLVQDNVKESTWHAKDSWIDEDADEVVLKATPCGKLKPLSAEKCSADGHDGNCHAKELQFKDSLDQKDFEAYVSDIAKWKHDLASENTPLDSNRIVWKSTAFDKDIVLEGAPKVSLRVKSSRDYGMLSFMLIDYGTDKRLGEVPTTLARKAIDCGFHWRTDDLMEFKLAKATPFKMITKGHLNLQNRTNLWHADDLSADEYVEIDVVLQPMLHRIKAGHQLGLIVYSTDMGMTVRGNEDIRYTLDGTKTRLTINVKNLN</sequence>
<dbReference type="RefSeq" id="WP_014072787.1">
    <property type="nucleotide sequence ID" value="NZ_AYYL01000013.1"/>
</dbReference>
<dbReference type="InterPro" id="IPR013736">
    <property type="entry name" value="Xaa-Pro_dipept_C"/>
</dbReference>
<dbReference type="GeneID" id="29802417"/>
<evidence type="ECO:0000313" key="12">
    <source>
        <dbReference type="EMBL" id="SFG45197.1"/>
    </source>
</evidence>
<dbReference type="PRINTS" id="PR00923">
    <property type="entry name" value="LACTOPTASE"/>
</dbReference>
<dbReference type="InterPro" id="IPR008252">
    <property type="entry name" value="Pept_S15_Xpro"/>
</dbReference>
<dbReference type="SUPFAM" id="SSF81761">
    <property type="entry name" value="X-Prolyl dipeptidyl aminopeptidase PepX, N-terminal domain"/>
    <property type="match status" value="1"/>
</dbReference>
<dbReference type="HAMAP" id="MF_00698">
    <property type="entry name" value="Aminopeptidase_S15"/>
    <property type="match status" value="1"/>
</dbReference>
<dbReference type="Gene3D" id="3.40.50.1820">
    <property type="entry name" value="alpha/beta hydrolase"/>
    <property type="match status" value="1"/>
</dbReference>
<dbReference type="GO" id="GO:0006508">
    <property type="term" value="P:proteolysis"/>
    <property type="evidence" value="ECO:0007669"/>
    <property type="project" value="UniProtKB-KW"/>
</dbReference>
<evidence type="ECO:0000256" key="8">
    <source>
        <dbReference type="ARBA" id="ARBA00022825"/>
    </source>
</evidence>
<evidence type="ECO:0000256" key="4">
    <source>
        <dbReference type="ARBA" id="ARBA00011738"/>
    </source>
</evidence>
<dbReference type="Gene3D" id="1.10.246.70">
    <property type="match status" value="1"/>
</dbReference>
<feature type="active site" description="Charge relay system" evidence="9">
    <location>
        <position position="492"/>
    </location>
</feature>
<accession>A0A1I2S303</accession>
<dbReference type="Pfam" id="PF09168">
    <property type="entry name" value="PepX_N"/>
    <property type="match status" value="1"/>
</dbReference>
<protein>
    <recommendedName>
        <fullName evidence="9">Xaa-Pro dipeptidyl-peptidase</fullName>
        <ecNumber evidence="9">3.4.14.11</ecNumber>
    </recommendedName>
    <alternativeName>
        <fullName evidence="9">X-Pro dipeptidyl-peptidase</fullName>
    </alternativeName>
    <alternativeName>
        <fullName evidence="9">X-prolyl-dipeptidyl aminopeptidase</fullName>
        <shortName evidence="9">X-PDAP</shortName>
    </alternativeName>
</protein>
<dbReference type="GO" id="GO:0004177">
    <property type="term" value="F:aminopeptidase activity"/>
    <property type="evidence" value="ECO:0007669"/>
    <property type="project" value="UniProtKB-KW"/>
</dbReference>
<evidence type="ECO:0000259" key="10">
    <source>
        <dbReference type="SMART" id="SM00939"/>
    </source>
</evidence>
<dbReference type="AlphaFoldDB" id="A0A1I2S303"/>
<dbReference type="GO" id="GO:0005737">
    <property type="term" value="C:cytoplasm"/>
    <property type="evidence" value="ECO:0007669"/>
    <property type="project" value="UniProtKB-SubCell"/>
</dbReference>
<evidence type="ECO:0000313" key="13">
    <source>
        <dbReference type="Proteomes" id="UP000182635"/>
    </source>
</evidence>
<comment type="function">
    <text evidence="2 9">Removes N-terminal dipeptides sequentially from polypeptides having unsubstituted N-termini provided that the penultimate residue is proline.</text>
</comment>
<keyword evidence="8 9" id="KW-0720">Serine protease</keyword>
<dbReference type="InterPro" id="IPR029058">
    <property type="entry name" value="AB_hydrolase_fold"/>
</dbReference>
<proteinExistence type="inferred from homology"/>
<evidence type="ECO:0000256" key="7">
    <source>
        <dbReference type="ARBA" id="ARBA00022801"/>
    </source>
</evidence>
<dbReference type="InterPro" id="IPR015251">
    <property type="entry name" value="PepX_N_dom"/>
</dbReference>
<evidence type="ECO:0000256" key="2">
    <source>
        <dbReference type="ARBA" id="ARBA00003997"/>
    </source>
</evidence>
<evidence type="ECO:0000256" key="6">
    <source>
        <dbReference type="ARBA" id="ARBA00022670"/>
    </source>
</evidence>
<dbReference type="SMART" id="SM00940">
    <property type="entry name" value="PepX_N"/>
    <property type="match status" value="1"/>
</dbReference>
<dbReference type="EC" id="3.4.14.11" evidence="9"/>
<dbReference type="InterPro" id="IPR050585">
    <property type="entry name" value="Xaa-Pro_dipeptidyl-ppase/CocE"/>
</dbReference>
<feature type="domain" description="Xaa-Pro dipeptidyl-peptidase C-terminal" evidence="10">
    <location>
        <begin position="539"/>
        <end position="811"/>
    </location>
</feature>
<dbReference type="SUPFAM" id="SSF49785">
    <property type="entry name" value="Galactose-binding domain-like"/>
    <property type="match status" value="1"/>
</dbReference>
<feature type="active site" description="Charge relay system" evidence="9">
    <location>
        <position position="372"/>
    </location>
</feature>
<evidence type="ECO:0000256" key="9">
    <source>
        <dbReference type="HAMAP-Rule" id="MF_00698"/>
    </source>
</evidence>
<dbReference type="Pfam" id="PF02129">
    <property type="entry name" value="Peptidase_S15"/>
    <property type="match status" value="1"/>
</dbReference>
<comment type="catalytic activity">
    <reaction evidence="1 9">
        <text>Hydrolyzes Xaa-Pro-|- bonds to release unblocked, N-terminal dipeptides from substrates including Ala-Pro-|-p-nitroanilide and (sequentially) Tyr-Pro-|-Phe-Pro-|-Gly-Pro-|-Ile.</text>
        <dbReference type="EC" id="3.4.14.11"/>
    </reaction>
</comment>
<dbReference type="OrthoDB" id="319764at2"/>
<dbReference type="SMART" id="SM00939">
    <property type="entry name" value="PepX_C"/>
    <property type="match status" value="1"/>
</dbReference>
<dbReference type="PANTHER" id="PTHR43056">
    <property type="entry name" value="PEPTIDASE S9 PROLYL OLIGOPEPTIDASE"/>
    <property type="match status" value="1"/>
</dbReference>
<comment type="subunit">
    <text evidence="4 9">Homodimer.</text>
</comment>
<comment type="subcellular location">
    <subcellularLocation>
        <location evidence="9">Cytoplasm</location>
    </subcellularLocation>
</comment>
<dbReference type="InterPro" id="IPR000383">
    <property type="entry name" value="Xaa-Pro-like_dom"/>
</dbReference>
<dbReference type="InterPro" id="IPR036313">
    <property type="entry name" value="PepX_N_dom_sf"/>
</dbReference>
<dbReference type="NCBIfam" id="NF003781">
    <property type="entry name" value="PRK05371.1-2"/>
    <property type="match status" value="1"/>
</dbReference>
<dbReference type="GO" id="GO:0008239">
    <property type="term" value="F:dipeptidyl-peptidase activity"/>
    <property type="evidence" value="ECO:0007669"/>
    <property type="project" value="UniProtKB-UniRule"/>
</dbReference>
<reference evidence="13" key="1">
    <citation type="submission" date="2016-10" db="EMBL/GenBank/DDBJ databases">
        <authorList>
            <person name="Varghese N."/>
            <person name="Submissions S."/>
        </authorList>
    </citation>
    <scope>NUCLEOTIDE SEQUENCE [LARGE SCALE GENOMIC DNA]</scope>
    <source>
        <strain evidence="13">DSM 20403</strain>
    </source>
</reference>
<gene>
    <name evidence="9" type="primary">pepX</name>
    <name evidence="12" type="ORF">SAMN02910432_01437</name>
</gene>
<dbReference type="PANTHER" id="PTHR43056:SF10">
    <property type="entry name" value="COCE_NOND FAMILY, PUTATIVE (AFU_ORTHOLOGUE AFUA_7G00600)-RELATED"/>
    <property type="match status" value="1"/>
</dbReference>
<dbReference type="InterPro" id="IPR008979">
    <property type="entry name" value="Galactose-bd-like_sf"/>
</dbReference>